<sequence>MTAFHSAAQRGIADNCQFLLEHTSGLHGNDVDGAGQTALHHAVNSGSVECVERLLQYGLTVNQSDQEMRTPMHVAATIGSLDLVELLESYGADLSMTSVHGAMAMHEAAANGHTGQSSATALHYAVAGGHIDCVQTLLEHNASINAIATNEQNERLTPLDFCPEGNVEIADLVTSLGGVVGEEAVKNDEKEDIQTEVELGVNEPEPEQVKTETPEPDTISVRSIRPHTPTRPSQESGPEFEPPSETPPPGGVVSPSRPIGTPPPKKANLLKRALSVLKREKKMDSILSSTVGLYAAHATMLAAIVI</sequence>
<feature type="non-terminal residue" evidence="5">
    <location>
        <position position="306"/>
    </location>
</feature>
<proteinExistence type="evidence at transcript level"/>
<keyword evidence="1" id="KW-0677">Repeat</keyword>
<dbReference type="SMART" id="SM00248">
    <property type="entry name" value="ANK"/>
    <property type="match status" value="3"/>
</dbReference>
<dbReference type="PROSITE" id="PS50088">
    <property type="entry name" value="ANK_REPEAT"/>
    <property type="match status" value="3"/>
</dbReference>
<feature type="repeat" description="ANK" evidence="3">
    <location>
        <begin position="67"/>
        <end position="99"/>
    </location>
</feature>
<dbReference type="PROSITE" id="PS50297">
    <property type="entry name" value="ANK_REP_REGION"/>
    <property type="match status" value="3"/>
</dbReference>
<dbReference type="Gene3D" id="1.25.40.20">
    <property type="entry name" value="Ankyrin repeat-containing domain"/>
    <property type="match status" value="2"/>
</dbReference>
<protein>
    <submittedName>
        <fullName evidence="5">Putative ankyrin repeat protein</fullName>
    </submittedName>
</protein>
<reference evidence="5" key="1">
    <citation type="journal article" date="2005" name="Genomics">
        <title>Biosilica formation in spicules of the sponge Suberites domuncula: synchronous expression of a gene cluster.</title>
        <authorList>
            <person name="Schroeder H.C."/>
            <person name="Perovic-Ottstadt S."/>
            <person name="Grebenjuk V.A."/>
            <person name="Engel S."/>
            <person name="Mueller I.M."/>
            <person name="Mueller W.E.G."/>
        </authorList>
    </citation>
    <scope>NUCLEOTIDE SEQUENCE</scope>
</reference>
<evidence type="ECO:0000256" key="4">
    <source>
        <dbReference type="SAM" id="MobiDB-lite"/>
    </source>
</evidence>
<keyword evidence="2 3" id="KW-0040">ANK repeat</keyword>
<dbReference type="EMBL" id="AJ784226">
    <property type="protein sequence ID" value="CAH04634.1"/>
    <property type="molecule type" value="mRNA"/>
</dbReference>
<feature type="repeat" description="ANK" evidence="3">
    <location>
        <begin position="34"/>
        <end position="66"/>
    </location>
</feature>
<feature type="region of interest" description="Disordered" evidence="4">
    <location>
        <begin position="183"/>
        <end position="267"/>
    </location>
</feature>
<dbReference type="InterPro" id="IPR036770">
    <property type="entry name" value="Ankyrin_rpt-contain_sf"/>
</dbReference>
<evidence type="ECO:0000256" key="1">
    <source>
        <dbReference type="ARBA" id="ARBA00022737"/>
    </source>
</evidence>
<evidence type="ECO:0000256" key="3">
    <source>
        <dbReference type="PROSITE-ProRule" id="PRU00023"/>
    </source>
</evidence>
<evidence type="ECO:0000256" key="2">
    <source>
        <dbReference type="ARBA" id="ARBA00023043"/>
    </source>
</evidence>
<dbReference type="PANTHER" id="PTHR24171:SF9">
    <property type="entry name" value="ANKYRIN REPEAT DOMAIN-CONTAINING PROTEIN 39"/>
    <property type="match status" value="1"/>
</dbReference>
<dbReference type="Pfam" id="PF12796">
    <property type="entry name" value="Ank_2"/>
    <property type="match status" value="1"/>
</dbReference>
<name>Q50IV1_SUBDO</name>
<feature type="repeat" description="ANK" evidence="3">
    <location>
        <begin position="117"/>
        <end position="149"/>
    </location>
</feature>
<dbReference type="PRINTS" id="PR01415">
    <property type="entry name" value="ANKYRIN"/>
</dbReference>
<evidence type="ECO:0000313" key="5">
    <source>
        <dbReference type="EMBL" id="CAH04634.1"/>
    </source>
</evidence>
<dbReference type="Pfam" id="PF00023">
    <property type="entry name" value="Ank"/>
    <property type="match status" value="2"/>
</dbReference>
<feature type="compositionally biased region" description="Pro residues" evidence="4">
    <location>
        <begin position="240"/>
        <end position="250"/>
    </location>
</feature>
<dbReference type="PANTHER" id="PTHR24171">
    <property type="entry name" value="ANKYRIN REPEAT DOMAIN-CONTAINING PROTEIN 39-RELATED"/>
    <property type="match status" value="1"/>
</dbReference>
<accession>Q50IV1</accession>
<dbReference type="InterPro" id="IPR002110">
    <property type="entry name" value="Ankyrin_rpt"/>
</dbReference>
<dbReference type="SUPFAM" id="SSF48403">
    <property type="entry name" value="Ankyrin repeat"/>
    <property type="match status" value="1"/>
</dbReference>
<dbReference type="AlphaFoldDB" id="Q50IV1"/>
<organism evidence="5">
    <name type="scientific">Suberites domuncula</name>
    <name type="common">Sponge</name>
    <dbReference type="NCBI Taxonomy" id="55567"/>
    <lineage>
        <taxon>Eukaryota</taxon>
        <taxon>Metazoa</taxon>
        <taxon>Porifera</taxon>
        <taxon>Demospongiae</taxon>
        <taxon>Heteroscleromorpha</taxon>
        <taxon>Suberitida</taxon>
        <taxon>Suberitidae</taxon>
        <taxon>Suberites</taxon>
    </lineage>
</organism>
<gene>
    <name evidence="5" type="primary">ankrp</name>
</gene>
<feature type="compositionally biased region" description="Basic and acidic residues" evidence="4">
    <location>
        <begin position="183"/>
        <end position="193"/>
    </location>
</feature>